<gene>
    <name evidence="2 4" type="ORF">P152DRAFT_461190</name>
</gene>
<evidence type="ECO:0000313" key="4">
    <source>
        <dbReference type="RefSeq" id="XP_033531435.1"/>
    </source>
</evidence>
<sequence length="104" mass="11006">MTTNKSNANMVSSNASGHTSGHNAGENVNDAVKVASDKVQGASKIIRGNINTFVDSAANTKAKEGENERLSQQGHDQWEGKREPTGVFGESKGIDTAYANGRRT</sequence>
<dbReference type="Proteomes" id="UP000504638">
    <property type="component" value="Unplaced"/>
</dbReference>
<reference evidence="4" key="3">
    <citation type="submission" date="2025-04" db="UniProtKB">
        <authorList>
            <consortium name="RefSeq"/>
        </authorList>
    </citation>
    <scope>IDENTIFICATION</scope>
    <source>
        <strain evidence="4">CBS 781.70</strain>
    </source>
</reference>
<dbReference type="RefSeq" id="XP_033531435.1">
    <property type="nucleotide sequence ID" value="XM_033680070.1"/>
</dbReference>
<organism evidence="2">
    <name type="scientific">Eremomyces bilateralis CBS 781.70</name>
    <dbReference type="NCBI Taxonomy" id="1392243"/>
    <lineage>
        <taxon>Eukaryota</taxon>
        <taxon>Fungi</taxon>
        <taxon>Dikarya</taxon>
        <taxon>Ascomycota</taxon>
        <taxon>Pezizomycotina</taxon>
        <taxon>Dothideomycetes</taxon>
        <taxon>Dothideomycetes incertae sedis</taxon>
        <taxon>Eremomycetales</taxon>
        <taxon>Eremomycetaceae</taxon>
        <taxon>Eremomyces</taxon>
    </lineage>
</organism>
<evidence type="ECO:0000313" key="2">
    <source>
        <dbReference type="EMBL" id="KAF1809804.1"/>
    </source>
</evidence>
<evidence type="ECO:0000313" key="3">
    <source>
        <dbReference type="Proteomes" id="UP000504638"/>
    </source>
</evidence>
<name>A0A6G1FVJ1_9PEZI</name>
<feature type="compositionally biased region" description="Polar residues" evidence="1">
    <location>
        <begin position="1"/>
        <end position="22"/>
    </location>
</feature>
<proteinExistence type="predicted"/>
<dbReference type="EMBL" id="ML975170">
    <property type="protein sequence ID" value="KAF1809804.1"/>
    <property type="molecule type" value="Genomic_DNA"/>
</dbReference>
<accession>A0A6G1FVJ1</accession>
<feature type="region of interest" description="Disordered" evidence="1">
    <location>
        <begin position="60"/>
        <end position="104"/>
    </location>
</feature>
<keyword evidence="3" id="KW-1185">Reference proteome</keyword>
<feature type="region of interest" description="Disordered" evidence="1">
    <location>
        <begin position="1"/>
        <end position="27"/>
    </location>
</feature>
<dbReference type="OrthoDB" id="2590867at2759"/>
<reference evidence="4" key="2">
    <citation type="submission" date="2020-04" db="EMBL/GenBank/DDBJ databases">
        <authorList>
            <consortium name="NCBI Genome Project"/>
        </authorList>
    </citation>
    <scope>NUCLEOTIDE SEQUENCE</scope>
    <source>
        <strain evidence="4">CBS 781.70</strain>
    </source>
</reference>
<reference evidence="2 4" key="1">
    <citation type="submission" date="2020-01" db="EMBL/GenBank/DDBJ databases">
        <authorList>
            <consortium name="DOE Joint Genome Institute"/>
            <person name="Haridas S."/>
            <person name="Albert R."/>
            <person name="Binder M."/>
            <person name="Bloem J."/>
            <person name="Labutti K."/>
            <person name="Salamov A."/>
            <person name="Andreopoulos B."/>
            <person name="Baker S.E."/>
            <person name="Barry K."/>
            <person name="Bills G."/>
            <person name="Bluhm B.H."/>
            <person name="Cannon C."/>
            <person name="Castanera R."/>
            <person name="Culley D.E."/>
            <person name="Daum C."/>
            <person name="Ezra D."/>
            <person name="Gonzalez J.B."/>
            <person name="Henrissat B."/>
            <person name="Kuo A."/>
            <person name="Liang C."/>
            <person name="Lipzen A."/>
            <person name="Lutzoni F."/>
            <person name="Magnuson J."/>
            <person name="Mondo S."/>
            <person name="Nolan M."/>
            <person name="Ohm R."/>
            <person name="Pangilinan J."/>
            <person name="Park H.-J."/>
            <person name="Ramirez L."/>
            <person name="Alfaro M."/>
            <person name="Sun H."/>
            <person name="Tritt A."/>
            <person name="Yoshinaga Y."/>
            <person name="Zwiers L.-H."/>
            <person name="Turgeon B.G."/>
            <person name="Goodwin S.B."/>
            <person name="Spatafora J.W."/>
            <person name="Crous P.W."/>
            <person name="Grigoriev I.V."/>
        </authorList>
    </citation>
    <scope>NUCLEOTIDE SEQUENCE</scope>
    <source>
        <strain evidence="2 4">CBS 781.70</strain>
    </source>
</reference>
<dbReference type="AlphaFoldDB" id="A0A6G1FVJ1"/>
<protein>
    <submittedName>
        <fullName evidence="2 4">Uncharacterized protein</fullName>
    </submittedName>
</protein>
<dbReference type="GeneID" id="54420640"/>
<evidence type="ECO:0000256" key="1">
    <source>
        <dbReference type="SAM" id="MobiDB-lite"/>
    </source>
</evidence>